<reference evidence="2 3" key="1">
    <citation type="submission" date="2016-10" db="EMBL/GenBank/DDBJ databases">
        <title>The genome sequence of Colletotrichum fioriniae PJ7.</title>
        <authorList>
            <person name="Baroncelli R."/>
        </authorList>
    </citation>
    <scope>NUCLEOTIDE SEQUENCE [LARGE SCALE GENOMIC DNA]</scope>
    <source>
        <strain evidence="2 3">IMI 309622</strain>
    </source>
</reference>
<dbReference type="RefSeq" id="XP_060314700.1">
    <property type="nucleotide sequence ID" value="XM_060455000.1"/>
</dbReference>
<proteinExistence type="predicted"/>
<keyword evidence="3" id="KW-1185">Reference proteome</keyword>
<dbReference type="AlphaFoldDB" id="A0AAI9YZ89"/>
<name>A0AAI9YZ89_9PEZI</name>
<dbReference type="Proteomes" id="UP001240678">
    <property type="component" value="Unassembled WGS sequence"/>
</dbReference>
<feature type="region of interest" description="Disordered" evidence="1">
    <location>
        <begin position="1"/>
        <end position="22"/>
    </location>
</feature>
<protein>
    <submittedName>
        <fullName evidence="2">Uncharacterized protein</fullName>
    </submittedName>
</protein>
<feature type="compositionally biased region" description="Polar residues" evidence="1">
    <location>
        <begin position="1"/>
        <end position="13"/>
    </location>
</feature>
<organism evidence="2 3">
    <name type="scientific">Colletotrichum costaricense</name>
    <dbReference type="NCBI Taxonomy" id="1209916"/>
    <lineage>
        <taxon>Eukaryota</taxon>
        <taxon>Fungi</taxon>
        <taxon>Dikarya</taxon>
        <taxon>Ascomycota</taxon>
        <taxon>Pezizomycotina</taxon>
        <taxon>Sordariomycetes</taxon>
        <taxon>Hypocreomycetidae</taxon>
        <taxon>Glomerellales</taxon>
        <taxon>Glomerellaceae</taxon>
        <taxon>Colletotrichum</taxon>
        <taxon>Colletotrichum acutatum species complex</taxon>
    </lineage>
</organism>
<dbReference type="EMBL" id="MOOE01000006">
    <property type="protein sequence ID" value="KAK1528998.1"/>
    <property type="molecule type" value="Genomic_DNA"/>
</dbReference>
<comment type="caution">
    <text evidence="2">The sequence shown here is derived from an EMBL/GenBank/DDBJ whole genome shotgun (WGS) entry which is preliminary data.</text>
</comment>
<sequence>MLRGSDSLSSSTYYAEPCSISRSLPHPSHTCHPFRRCKAAARKETDVRQSKLLYCVRSTLDEFLGDW</sequence>
<evidence type="ECO:0000313" key="3">
    <source>
        <dbReference type="Proteomes" id="UP001240678"/>
    </source>
</evidence>
<accession>A0AAI9YZ89</accession>
<dbReference type="GeneID" id="85338547"/>
<evidence type="ECO:0000256" key="1">
    <source>
        <dbReference type="SAM" id="MobiDB-lite"/>
    </source>
</evidence>
<gene>
    <name evidence="2" type="ORF">CCOS01_06832</name>
</gene>
<evidence type="ECO:0000313" key="2">
    <source>
        <dbReference type="EMBL" id="KAK1528998.1"/>
    </source>
</evidence>